<gene>
    <name evidence="2" type="ORF">CNECB9_4260025</name>
</gene>
<dbReference type="InterPro" id="IPR014710">
    <property type="entry name" value="RmlC-like_jellyroll"/>
</dbReference>
<dbReference type="CDD" id="cd06980">
    <property type="entry name" value="cupin_bxe_c0505"/>
    <property type="match status" value="1"/>
</dbReference>
<feature type="domain" description="Cupin type-2" evidence="1">
    <location>
        <begin position="58"/>
        <end position="102"/>
    </location>
</feature>
<evidence type="ECO:0000259" key="1">
    <source>
        <dbReference type="Pfam" id="PF07883"/>
    </source>
</evidence>
<reference evidence="2" key="1">
    <citation type="submission" date="2016-09" db="EMBL/GenBank/DDBJ databases">
        <authorList>
            <person name="Capua I."/>
            <person name="De Benedictis P."/>
            <person name="Joannis T."/>
            <person name="Lombin L.H."/>
            <person name="Cattoli G."/>
        </authorList>
    </citation>
    <scope>NUCLEOTIDE SEQUENCE</scope>
    <source>
        <strain evidence="2">B9</strain>
    </source>
</reference>
<dbReference type="Pfam" id="PF07883">
    <property type="entry name" value="Cupin_2"/>
    <property type="match status" value="1"/>
</dbReference>
<proteinExistence type="predicted"/>
<name>A0A1K0JJC2_CUPNE</name>
<dbReference type="AlphaFoldDB" id="A0A1K0JJC2"/>
<organism evidence="2">
    <name type="scientific">Cupriavidus necator</name>
    <name type="common">Alcaligenes eutrophus</name>
    <name type="synonym">Ralstonia eutropha</name>
    <dbReference type="NCBI Taxonomy" id="106590"/>
    <lineage>
        <taxon>Bacteria</taxon>
        <taxon>Pseudomonadati</taxon>
        <taxon>Pseudomonadota</taxon>
        <taxon>Betaproteobacteria</taxon>
        <taxon>Burkholderiales</taxon>
        <taxon>Burkholderiaceae</taxon>
        <taxon>Cupriavidus</taxon>
    </lineage>
</organism>
<accession>A0A1K0JJC2</accession>
<sequence>MEDVEKLTILRGEDLNWESDGRRGFFEYCDLGMRKATSGRYLVHLIRATASMESPIGGHRHIVDLQVVYMLKGWMKLWHEGHGEVTLKAGDCMYQPGGLTHGALDWSADFECLEVISPGNFSTLESETEAA</sequence>
<protein>
    <submittedName>
        <fullName evidence="2">Cupin 2 domain-containing protein</fullName>
    </submittedName>
</protein>
<evidence type="ECO:0000313" key="2">
    <source>
        <dbReference type="EMBL" id="SCU83872.1"/>
    </source>
</evidence>
<dbReference type="EMBL" id="FMSH01000364">
    <property type="protein sequence ID" value="SCU83872.1"/>
    <property type="molecule type" value="Genomic_DNA"/>
</dbReference>
<dbReference type="InterPro" id="IPR011051">
    <property type="entry name" value="RmlC_Cupin_sf"/>
</dbReference>
<dbReference type="Gene3D" id="2.60.120.10">
    <property type="entry name" value="Jelly Rolls"/>
    <property type="match status" value="1"/>
</dbReference>
<dbReference type="InterPro" id="IPR013096">
    <property type="entry name" value="Cupin_2"/>
</dbReference>
<dbReference type="SUPFAM" id="SSF51182">
    <property type="entry name" value="RmlC-like cupins"/>
    <property type="match status" value="1"/>
</dbReference>